<evidence type="ECO:0000313" key="2">
    <source>
        <dbReference type="Proteomes" id="UP000433652"/>
    </source>
</evidence>
<proteinExistence type="predicted"/>
<accession>A0A6I4SSR4</accession>
<dbReference type="Proteomes" id="UP000433652">
    <property type="component" value="Unassembled WGS sequence"/>
</dbReference>
<comment type="caution">
    <text evidence="1">The sequence shown here is derived from an EMBL/GenBank/DDBJ whole genome shotgun (WGS) entry which is preliminary data.</text>
</comment>
<evidence type="ECO:0000313" key="1">
    <source>
        <dbReference type="EMBL" id="MXO58070.1"/>
    </source>
</evidence>
<dbReference type="Gene3D" id="3.40.50.300">
    <property type="entry name" value="P-loop containing nucleotide triphosphate hydrolases"/>
    <property type="match status" value="1"/>
</dbReference>
<dbReference type="AlphaFoldDB" id="A0A6I4SSR4"/>
<name>A0A6I4SSR4_9SPHN</name>
<organism evidence="1 2">
    <name type="scientific">Croceibacterium salegens</name>
    <dbReference type="NCBI Taxonomy" id="1737568"/>
    <lineage>
        <taxon>Bacteria</taxon>
        <taxon>Pseudomonadati</taxon>
        <taxon>Pseudomonadota</taxon>
        <taxon>Alphaproteobacteria</taxon>
        <taxon>Sphingomonadales</taxon>
        <taxon>Erythrobacteraceae</taxon>
        <taxon>Croceibacterium</taxon>
    </lineage>
</organism>
<dbReference type="SUPFAM" id="SSF52540">
    <property type="entry name" value="P-loop containing nucleoside triphosphate hydrolases"/>
    <property type="match status" value="1"/>
</dbReference>
<dbReference type="EMBL" id="WTYM01000021">
    <property type="protein sequence ID" value="MXO58070.1"/>
    <property type="molecule type" value="Genomic_DNA"/>
</dbReference>
<keyword evidence="2" id="KW-1185">Reference proteome</keyword>
<evidence type="ECO:0008006" key="3">
    <source>
        <dbReference type="Google" id="ProtNLM"/>
    </source>
</evidence>
<dbReference type="InterPro" id="IPR027417">
    <property type="entry name" value="P-loop_NTPase"/>
</dbReference>
<protein>
    <recommendedName>
        <fullName evidence="3">Sulfotransferase domain-containing protein</fullName>
    </recommendedName>
</protein>
<dbReference type="OrthoDB" id="7540582at2"/>
<sequence>MTSGQRPIVHIGYHKTATTWFQKAIWPSLDSHDWIPRKVTQAALLDPPGMHFDPAEARRVLALDTRDKPVVLSEENLSGYIHNGGLHGLMAPEAVRRIHAALPDARIVIFIRSQPDAIRASYSQYVAGGGTYSLDKYLHTYERVHGALKAPFKAPAFEWEHFEYDRLIALYDATFGRENVFVYPYEQLREPQALFERIEADLGVRFPPGVLDKRGANVSHSESGMEGLRFANRFTRQSVANKDWYMDPPGGHALRNIVRFLLKAMPGGPFRLPQGVADEIAAYYAPSNARLAELRDLPLAEMGYPLAR</sequence>
<dbReference type="RefSeq" id="WP_159791352.1">
    <property type="nucleotide sequence ID" value="NZ_WTYM01000021.1"/>
</dbReference>
<gene>
    <name evidence="1" type="ORF">GRI89_00730</name>
</gene>
<reference evidence="1 2" key="1">
    <citation type="submission" date="2019-12" db="EMBL/GenBank/DDBJ databases">
        <title>Genomic-based taxomic classification of the family Erythrobacteraceae.</title>
        <authorList>
            <person name="Xu L."/>
        </authorList>
    </citation>
    <scope>NUCLEOTIDE SEQUENCE [LARGE SCALE GENOMIC DNA]</scope>
    <source>
        <strain evidence="1 2">MCCC 1K01500</strain>
    </source>
</reference>